<accession>A0A103YLW3</accession>
<dbReference type="STRING" id="59895.A0A103YLW3"/>
<sequence length="147" mass="17223">MITYSRSPYIDSLSIHASNMARVPIQIRRSSYHDVIRVSEIQKFGHQFSFAQGCNIERVMADPLTALIHAVQVMNLLKTLVMKTLNEPANDMLEINWFYVLFTSDGKQVFSMEDSNVYMWNWNLRFINKRWFCNSSASRLTLQLCYL</sequence>
<protein>
    <submittedName>
        <fullName evidence="1">Uncharacterized protein</fullName>
    </submittedName>
</protein>
<reference evidence="1 2" key="1">
    <citation type="journal article" date="2016" name="Sci. Rep.">
        <title>The genome sequence of the outbreeding globe artichoke constructed de novo incorporating a phase-aware low-pass sequencing strategy of F1 progeny.</title>
        <authorList>
            <person name="Scaglione D."/>
            <person name="Reyes-Chin-Wo S."/>
            <person name="Acquadro A."/>
            <person name="Froenicke L."/>
            <person name="Portis E."/>
            <person name="Beitel C."/>
            <person name="Tirone M."/>
            <person name="Mauro R."/>
            <person name="Lo Monaco A."/>
            <person name="Mauromicale G."/>
            <person name="Faccioli P."/>
            <person name="Cattivelli L."/>
            <person name="Rieseberg L."/>
            <person name="Michelmore R."/>
            <person name="Lanteri S."/>
        </authorList>
    </citation>
    <scope>NUCLEOTIDE SEQUENCE [LARGE SCALE GENOMIC DNA]</scope>
    <source>
        <strain evidence="1">2C</strain>
    </source>
</reference>
<proteinExistence type="predicted"/>
<keyword evidence="2" id="KW-1185">Reference proteome</keyword>
<gene>
    <name evidence="1" type="ORF">Ccrd_010098</name>
</gene>
<feature type="non-terminal residue" evidence="1">
    <location>
        <position position="1"/>
    </location>
</feature>
<dbReference type="Gramene" id="KVI11484">
    <property type="protein sequence ID" value="KVI11484"/>
    <property type="gene ID" value="Ccrd_010098"/>
</dbReference>
<evidence type="ECO:0000313" key="2">
    <source>
        <dbReference type="Proteomes" id="UP000243975"/>
    </source>
</evidence>
<dbReference type="EMBL" id="LEKV01000113">
    <property type="protein sequence ID" value="KVI11484.1"/>
    <property type="molecule type" value="Genomic_DNA"/>
</dbReference>
<dbReference type="Proteomes" id="UP000243975">
    <property type="component" value="Unassembled WGS sequence"/>
</dbReference>
<organism evidence="1 2">
    <name type="scientific">Cynara cardunculus var. scolymus</name>
    <name type="common">Globe artichoke</name>
    <name type="synonym">Cynara scolymus</name>
    <dbReference type="NCBI Taxonomy" id="59895"/>
    <lineage>
        <taxon>Eukaryota</taxon>
        <taxon>Viridiplantae</taxon>
        <taxon>Streptophyta</taxon>
        <taxon>Embryophyta</taxon>
        <taxon>Tracheophyta</taxon>
        <taxon>Spermatophyta</taxon>
        <taxon>Magnoliopsida</taxon>
        <taxon>eudicotyledons</taxon>
        <taxon>Gunneridae</taxon>
        <taxon>Pentapetalae</taxon>
        <taxon>asterids</taxon>
        <taxon>campanulids</taxon>
        <taxon>Asterales</taxon>
        <taxon>Asteraceae</taxon>
        <taxon>Carduoideae</taxon>
        <taxon>Cardueae</taxon>
        <taxon>Carduinae</taxon>
        <taxon>Cynara</taxon>
    </lineage>
</organism>
<evidence type="ECO:0000313" key="1">
    <source>
        <dbReference type="EMBL" id="KVI11484.1"/>
    </source>
</evidence>
<comment type="caution">
    <text evidence="1">The sequence shown here is derived from an EMBL/GenBank/DDBJ whole genome shotgun (WGS) entry which is preliminary data.</text>
</comment>
<name>A0A103YLW3_CYNCS</name>
<dbReference type="AlphaFoldDB" id="A0A103YLW3"/>